<name>A0A0C3TTC8_GUITC</name>
<reference evidence="2" key="1">
    <citation type="journal article" date="2012" name="Nature">
        <title>Algal genomes reveal evolutionary mosaicism and the fate of nucleomorphs.</title>
        <authorList>
            <consortium name="DOE Joint Genome Institute"/>
            <person name="Curtis B.A."/>
            <person name="Tanifuji G."/>
            <person name="Burki F."/>
            <person name="Gruber A."/>
            <person name="Irimia M."/>
            <person name="Maruyama S."/>
            <person name="Arias M.C."/>
            <person name="Ball S.G."/>
            <person name="Gile G.H."/>
            <person name="Hirakawa Y."/>
            <person name="Hopkins J.F."/>
            <person name="Kuo A."/>
            <person name="Rensing S.A."/>
            <person name="Schmutz J."/>
            <person name="Symeonidi A."/>
            <person name="Elias M."/>
            <person name="Eveleigh R.J."/>
            <person name="Herman E.K."/>
            <person name="Klute M.J."/>
            <person name="Nakayama T."/>
            <person name="Obornik M."/>
            <person name="Reyes-Prieto A."/>
            <person name="Armbrust E.V."/>
            <person name="Aves S.J."/>
            <person name="Beiko R.G."/>
            <person name="Coutinho P."/>
            <person name="Dacks J.B."/>
            <person name="Durnford D.G."/>
            <person name="Fast N.M."/>
            <person name="Green B.R."/>
            <person name="Grisdale C.J."/>
            <person name="Hempel F."/>
            <person name="Henrissat B."/>
            <person name="Hoppner M.P."/>
            <person name="Ishida K."/>
            <person name="Kim E."/>
            <person name="Koreny L."/>
            <person name="Kroth P.G."/>
            <person name="Liu Y."/>
            <person name="Malik S.B."/>
            <person name="Maier U.G."/>
            <person name="McRose D."/>
            <person name="Mock T."/>
            <person name="Neilson J.A."/>
            <person name="Onodera N.T."/>
            <person name="Poole A.M."/>
            <person name="Pritham E.J."/>
            <person name="Richards T.A."/>
            <person name="Rocap G."/>
            <person name="Roy S.W."/>
            <person name="Sarai C."/>
            <person name="Schaack S."/>
            <person name="Shirato S."/>
            <person name="Slamovits C.H."/>
            <person name="Spencer D.F."/>
            <person name="Suzuki S."/>
            <person name="Worden A.Z."/>
            <person name="Zauner S."/>
            <person name="Barry K."/>
            <person name="Bell C."/>
            <person name="Bharti A.K."/>
            <person name="Crow J.A."/>
            <person name="Grimwood J."/>
            <person name="Kramer R."/>
            <person name="Lindquist E."/>
            <person name="Lucas S."/>
            <person name="Salamov A."/>
            <person name="McFadden G.I."/>
            <person name="Lane C.E."/>
            <person name="Keeling P.J."/>
            <person name="Gray M.W."/>
            <person name="Grigoriev I.V."/>
            <person name="Archibald J.M."/>
        </authorList>
    </citation>
    <scope>NUCLEOTIDE SEQUENCE</scope>
    <source>
        <strain evidence="2">CCMP2712</strain>
    </source>
</reference>
<evidence type="ECO:0000313" key="2">
    <source>
        <dbReference type="Proteomes" id="UP000011087"/>
    </source>
</evidence>
<dbReference type="OMA" id="ANGRACM"/>
<dbReference type="Proteomes" id="UP000011087">
    <property type="component" value="Unassembled WGS sequence"/>
</dbReference>
<proteinExistence type="predicted"/>
<keyword evidence="2" id="KW-1185">Reference proteome</keyword>
<protein>
    <submittedName>
        <fullName evidence="1">Uncharacterized protein</fullName>
    </submittedName>
</protein>
<reference evidence="1" key="3">
    <citation type="submission" date="2015-06" db="UniProtKB">
        <authorList>
            <consortium name="EnsemblProtists"/>
        </authorList>
    </citation>
    <scope>IDENTIFICATION</scope>
</reference>
<dbReference type="AlphaFoldDB" id="A0A0C3TTC8"/>
<reference evidence="2" key="2">
    <citation type="submission" date="2012-11" db="EMBL/GenBank/DDBJ databases">
        <authorList>
            <person name="Kuo A."/>
            <person name="Curtis B.A."/>
            <person name="Tanifuji G."/>
            <person name="Burki F."/>
            <person name="Gruber A."/>
            <person name="Irimia M."/>
            <person name="Maruyama S."/>
            <person name="Arias M.C."/>
            <person name="Ball S.G."/>
            <person name="Gile G.H."/>
            <person name="Hirakawa Y."/>
            <person name="Hopkins J.F."/>
            <person name="Rensing S.A."/>
            <person name="Schmutz J."/>
            <person name="Symeonidi A."/>
            <person name="Elias M."/>
            <person name="Eveleigh R.J."/>
            <person name="Herman E.K."/>
            <person name="Klute M.J."/>
            <person name="Nakayama T."/>
            <person name="Obornik M."/>
            <person name="Reyes-Prieto A."/>
            <person name="Armbrust E.V."/>
            <person name="Aves S.J."/>
            <person name="Beiko R.G."/>
            <person name="Coutinho P."/>
            <person name="Dacks J.B."/>
            <person name="Durnford D.G."/>
            <person name="Fast N.M."/>
            <person name="Green B.R."/>
            <person name="Grisdale C."/>
            <person name="Hempe F."/>
            <person name="Henrissat B."/>
            <person name="Hoppner M.P."/>
            <person name="Ishida K.-I."/>
            <person name="Kim E."/>
            <person name="Koreny L."/>
            <person name="Kroth P.G."/>
            <person name="Liu Y."/>
            <person name="Malik S.-B."/>
            <person name="Maier U.G."/>
            <person name="McRose D."/>
            <person name="Mock T."/>
            <person name="Neilson J.A."/>
            <person name="Onodera N.T."/>
            <person name="Poole A.M."/>
            <person name="Pritham E.J."/>
            <person name="Richards T.A."/>
            <person name="Rocap G."/>
            <person name="Roy S.W."/>
            <person name="Sarai C."/>
            <person name="Schaack S."/>
            <person name="Shirato S."/>
            <person name="Slamovits C.H."/>
            <person name="Spencer D.F."/>
            <person name="Suzuki S."/>
            <person name="Worden A.Z."/>
            <person name="Zauner S."/>
            <person name="Barry K."/>
            <person name="Bell C."/>
            <person name="Bharti A.K."/>
            <person name="Crow J.A."/>
            <person name="Grimwood J."/>
            <person name="Kramer R."/>
            <person name="Lindquist E."/>
            <person name="Lucas S."/>
            <person name="Salamov A."/>
            <person name="McFadden G.I."/>
            <person name="Lane C.E."/>
            <person name="Keeling P.J."/>
            <person name="Gray M.W."/>
            <person name="Grigoriev I.V."/>
            <person name="Archibald J.M."/>
        </authorList>
    </citation>
    <scope>NUCLEOTIDE SEQUENCE</scope>
    <source>
        <strain evidence="2">CCMP2712</strain>
    </source>
</reference>
<organism evidence="1 2">
    <name type="scientific">Guillardia theta (strain CCMP2712)</name>
    <name type="common">Cryptophyte</name>
    <dbReference type="NCBI Taxonomy" id="905079"/>
    <lineage>
        <taxon>Eukaryota</taxon>
        <taxon>Cryptophyceae</taxon>
        <taxon>Pyrenomonadales</taxon>
        <taxon>Geminigeraceae</taxon>
        <taxon>Guillardia</taxon>
    </lineage>
</organism>
<dbReference type="EnsemblProtists" id="EKX47166">
    <property type="protein sequence ID" value="EKX47166"/>
    <property type="gene ID" value="GUITHDRAFT_152175"/>
</dbReference>
<accession>A0A0C3TTC8</accession>
<sequence length="188" mass="20887">MYFGTLQKDRRCACRPCINVISCSCGDPQLYGYCNQISEYVCPETTIPCSPGSVCANGRACMKNVAYKIMQCSTSIREYGILLHNGTNNQPSTCQESRKPCSSHADCNLTSGDFCQGGQDFFCPNPTGFPQANFTYNQECWMCPEYRTSGLVNPKLTQDLWKSLNSDSSFNLCQKCFSPFGKTSCDSF</sequence>
<evidence type="ECO:0000313" key="1">
    <source>
        <dbReference type="EnsemblProtists" id="EKX47166"/>
    </source>
</evidence>